<comment type="subcellular location">
    <subcellularLocation>
        <location evidence="1">Nucleus</location>
        <location evidence="1">Nucleolus</location>
    </subcellularLocation>
</comment>
<keyword evidence="4" id="KW-0677">Repeat</keyword>
<dbReference type="SMART" id="SM00320">
    <property type="entry name" value="WD40"/>
    <property type="match status" value="7"/>
</dbReference>
<evidence type="ECO:0000256" key="4">
    <source>
        <dbReference type="ARBA" id="ARBA00022737"/>
    </source>
</evidence>
<name>A0A0P4W640_SCYOL</name>
<dbReference type="Pfam" id="PF04158">
    <property type="entry name" value="Sof1"/>
    <property type="match status" value="1"/>
</dbReference>
<evidence type="ECO:0000256" key="2">
    <source>
        <dbReference type="ARBA" id="ARBA00005649"/>
    </source>
</evidence>
<dbReference type="PROSITE" id="PS50294">
    <property type="entry name" value="WD_REPEATS_REGION"/>
    <property type="match status" value="2"/>
</dbReference>
<protein>
    <recommendedName>
        <fullName evidence="8">Sof1-like protein domain-containing protein</fullName>
    </recommendedName>
</protein>
<dbReference type="AlphaFoldDB" id="A0A0P4W640"/>
<feature type="repeat" description="WD" evidence="7">
    <location>
        <begin position="338"/>
        <end position="372"/>
    </location>
</feature>
<evidence type="ECO:0000256" key="5">
    <source>
        <dbReference type="ARBA" id="ARBA00023242"/>
    </source>
</evidence>
<feature type="repeat" description="WD" evidence="7">
    <location>
        <begin position="288"/>
        <end position="329"/>
    </location>
</feature>
<dbReference type="Pfam" id="PF00400">
    <property type="entry name" value="WD40"/>
    <property type="match status" value="3"/>
</dbReference>
<evidence type="ECO:0000256" key="3">
    <source>
        <dbReference type="ARBA" id="ARBA00022574"/>
    </source>
</evidence>
<evidence type="ECO:0000259" key="8">
    <source>
        <dbReference type="Pfam" id="PF04158"/>
    </source>
</evidence>
<dbReference type="InterPro" id="IPR015943">
    <property type="entry name" value="WD40/YVTN_repeat-like_dom_sf"/>
</dbReference>
<dbReference type="PROSITE" id="PS50082">
    <property type="entry name" value="WD_REPEATS_2"/>
    <property type="match status" value="3"/>
</dbReference>
<dbReference type="InterPro" id="IPR051733">
    <property type="entry name" value="WD_repeat_DCAF13/WDSOF1"/>
</dbReference>
<dbReference type="InterPro" id="IPR001680">
    <property type="entry name" value="WD40_rpt"/>
</dbReference>
<dbReference type="PANTHER" id="PTHR22851">
    <property type="entry name" value="U3 SMALL NUCLEOLAR RNA U3 SNORNA ASSOCIATED PROTEIN"/>
    <property type="match status" value="1"/>
</dbReference>
<keyword evidence="6" id="KW-0687">Ribonucleoprotein</keyword>
<dbReference type="PANTHER" id="PTHR22851:SF0">
    <property type="entry name" value="DDB1- AND CUL4-ASSOCIATED FACTOR 13"/>
    <property type="match status" value="1"/>
</dbReference>
<dbReference type="GO" id="GO:0000462">
    <property type="term" value="P:maturation of SSU-rRNA from tricistronic rRNA transcript (SSU-rRNA, 5.8S rRNA, LSU-rRNA)"/>
    <property type="evidence" value="ECO:0007669"/>
    <property type="project" value="TreeGrafter"/>
</dbReference>
<dbReference type="InterPro" id="IPR007287">
    <property type="entry name" value="Sof1"/>
</dbReference>
<feature type="repeat" description="WD" evidence="7">
    <location>
        <begin position="107"/>
        <end position="148"/>
    </location>
</feature>
<dbReference type="GO" id="GO:0032040">
    <property type="term" value="C:small-subunit processome"/>
    <property type="evidence" value="ECO:0007669"/>
    <property type="project" value="TreeGrafter"/>
</dbReference>
<dbReference type="EMBL" id="GDRN01070063">
    <property type="protein sequence ID" value="JAI63947.1"/>
    <property type="molecule type" value="Transcribed_RNA"/>
</dbReference>
<reference evidence="9" key="1">
    <citation type="submission" date="2015-09" db="EMBL/GenBank/DDBJ databases">
        <title>Scylla olivacea transcriptome.</title>
        <authorList>
            <person name="Ikhwanuddin M."/>
        </authorList>
    </citation>
    <scope>NUCLEOTIDE SEQUENCE</scope>
</reference>
<evidence type="ECO:0000313" key="9">
    <source>
        <dbReference type="EMBL" id="JAI63947.1"/>
    </source>
</evidence>
<comment type="similarity">
    <text evidence="2">Belongs to the WD repeat DCAF13/WDSOF1 family.</text>
</comment>
<dbReference type="SUPFAM" id="SSF50978">
    <property type="entry name" value="WD40 repeat-like"/>
    <property type="match status" value="1"/>
</dbReference>
<proteinExistence type="inferred from homology"/>
<evidence type="ECO:0000256" key="1">
    <source>
        <dbReference type="ARBA" id="ARBA00004604"/>
    </source>
</evidence>
<accession>A0A0P4W640</accession>
<dbReference type="Gene3D" id="2.130.10.10">
    <property type="entry name" value="YVTN repeat-like/Quinoprotein amine dehydrogenase"/>
    <property type="match status" value="3"/>
</dbReference>
<evidence type="ECO:0000256" key="7">
    <source>
        <dbReference type="PROSITE-ProRule" id="PRU00221"/>
    </source>
</evidence>
<dbReference type="InterPro" id="IPR036322">
    <property type="entry name" value="WD40_repeat_dom_sf"/>
</dbReference>
<evidence type="ECO:0000256" key="6">
    <source>
        <dbReference type="ARBA" id="ARBA00023274"/>
    </source>
</evidence>
<sequence length="473" mass="54154">MSIKSINVLSRNPDHYMRETKHDIHKVQRNYDPNLHPFEASREYKLALNSVKLEKVFAKPFVGSLTHTEGVSALCRHPSRLSCVFTGTVEGELRLWDISHKKCEWTVQAHSGQIWSIVAAPDGNSFFTVGNDKTIKKWSLDKAKEGDHDLPIDTWLSDTIVTGISHHRHRNEFITCGERVLLWDASNKAPKFSYDWSTSGDRNDASVASIKFNPVETDLFASSDYANNIVLYDTRAKEVKKLKMTLRINALAWNPMEAFILTAASEDYNAYSYDIRKLNTPDQVVNIHKGHTAAVLDVDYSPTGREFCTASYDKSIRIFKTEEAHSRDVYHTKRMFKVSCVLWSGDNKFILSGSSDHNVRLWKSKSNEKMGIMRARERSAINYAEELKRKYGHFPAIRRIARHRHLPKHIYNAKNEQQIMRESRARKDANRLKYSTPGKKVHIPARRKVVVGLQDDGVVGFQDMDNMPGTSTN</sequence>
<organism evidence="9">
    <name type="scientific">Scylla olivacea</name>
    <name type="common">Orange mud crab</name>
    <name type="synonym">Cancer olivacea</name>
    <dbReference type="NCBI Taxonomy" id="85551"/>
    <lineage>
        <taxon>Eukaryota</taxon>
        <taxon>Metazoa</taxon>
        <taxon>Ecdysozoa</taxon>
        <taxon>Arthropoda</taxon>
        <taxon>Crustacea</taxon>
        <taxon>Multicrustacea</taxon>
        <taxon>Malacostraca</taxon>
        <taxon>Eumalacostraca</taxon>
        <taxon>Eucarida</taxon>
        <taxon>Decapoda</taxon>
        <taxon>Pleocyemata</taxon>
        <taxon>Brachyura</taxon>
        <taxon>Eubrachyura</taxon>
        <taxon>Portunoidea</taxon>
        <taxon>Portunidae</taxon>
        <taxon>Portuninae</taxon>
        <taxon>Scylla</taxon>
    </lineage>
</organism>
<keyword evidence="3 7" id="KW-0853">WD repeat</keyword>
<keyword evidence="5" id="KW-0539">Nucleus</keyword>
<feature type="domain" description="Sof1-like protein" evidence="8">
    <location>
        <begin position="365"/>
        <end position="450"/>
    </location>
</feature>